<dbReference type="NCBIfam" id="NF003312">
    <property type="entry name" value="PRK04313.1"/>
    <property type="match status" value="1"/>
</dbReference>
<evidence type="ECO:0000313" key="11">
    <source>
        <dbReference type="Proteomes" id="UP000183403"/>
    </source>
</evidence>
<dbReference type="GO" id="GO:0003735">
    <property type="term" value="F:structural constituent of ribosome"/>
    <property type="evidence" value="ECO:0007669"/>
    <property type="project" value="InterPro"/>
</dbReference>
<name>A0A1J5SVF0_9ARCH</name>
<evidence type="ECO:0000256" key="5">
    <source>
        <dbReference type="ARBA" id="ARBA00023274"/>
    </source>
</evidence>
<keyword evidence="2" id="KW-0699">rRNA-binding</keyword>
<dbReference type="PANTHER" id="PTHR11581">
    <property type="entry name" value="30S/40S RIBOSOMAL PROTEIN S4"/>
    <property type="match status" value="1"/>
</dbReference>
<dbReference type="PROSITE" id="PS50889">
    <property type="entry name" value="S4"/>
    <property type="match status" value="1"/>
</dbReference>
<evidence type="ECO:0000256" key="2">
    <source>
        <dbReference type="ARBA" id="ARBA00022730"/>
    </source>
</evidence>
<dbReference type="GO" id="GO:0006412">
    <property type="term" value="P:translation"/>
    <property type="evidence" value="ECO:0007669"/>
    <property type="project" value="UniProtKB-UniRule"/>
</dbReference>
<dbReference type="InterPro" id="IPR000876">
    <property type="entry name" value="Ribosomal_eS4"/>
</dbReference>
<evidence type="ECO:0000256" key="1">
    <source>
        <dbReference type="ARBA" id="ARBA00007500"/>
    </source>
</evidence>
<keyword evidence="4 7" id="KW-0689">Ribosomal protein</keyword>
<evidence type="ECO:0000259" key="8">
    <source>
        <dbReference type="Pfam" id="PF00900"/>
    </source>
</evidence>
<protein>
    <recommendedName>
        <fullName evidence="6 7">Small ribosomal subunit protein eS4</fullName>
    </recommendedName>
</protein>
<comment type="caution">
    <text evidence="10">The sequence shown here is derived from an EMBL/GenBank/DDBJ whole genome shotgun (WGS) entry which is preliminary data.</text>
</comment>
<evidence type="ECO:0000256" key="4">
    <source>
        <dbReference type="ARBA" id="ARBA00022980"/>
    </source>
</evidence>
<dbReference type="InterPro" id="IPR038237">
    <property type="entry name" value="Ribosomal_eS4_central_sf"/>
</dbReference>
<sequence>MSSGHLKRLVAPRSWNIARKERTWTTKPMPGKHSLEGALPISTILRDYLKVCDNNREARIILHNRDVMIDQRIVNKPKSPVGLMDVISIPKIKLNVRAMLDKHGRIEFVPIKATEAKWKLTRVENKRNIKGGHVQINLHDGTNILSKEKVKTGDVLQLSLPDMKVKKVLKFKKGAQSLIIGGSHVGSISTIKGEETTRSTKPNLVMYEDFQTIRPYSFIVGEKKAMVSLPEVKV</sequence>
<keyword evidence="3 7" id="KW-0694">RNA-binding</keyword>
<dbReference type="HAMAP" id="MF_00485">
    <property type="entry name" value="Ribosomal_eS4"/>
    <property type="match status" value="1"/>
</dbReference>
<dbReference type="Gene3D" id="2.30.30.30">
    <property type="match status" value="1"/>
</dbReference>
<dbReference type="PANTHER" id="PTHR11581:SF0">
    <property type="entry name" value="SMALL RIBOSOMAL SUBUNIT PROTEIN ES4"/>
    <property type="match status" value="1"/>
</dbReference>
<dbReference type="Pfam" id="PF00900">
    <property type="entry name" value="Ribosomal_S4e"/>
    <property type="match status" value="1"/>
</dbReference>
<dbReference type="GO" id="GO:0022627">
    <property type="term" value="C:cytosolic small ribosomal subunit"/>
    <property type="evidence" value="ECO:0007669"/>
    <property type="project" value="TreeGrafter"/>
</dbReference>
<dbReference type="PIRSF" id="PIRSF002116">
    <property type="entry name" value="Ribosomal_S4"/>
    <property type="match status" value="1"/>
</dbReference>
<dbReference type="InterPro" id="IPR036986">
    <property type="entry name" value="S4_RNA-bd_sf"/>
</dbReference>
<dbReference type="AlphaFoldDB" id="A0A1J5SVF0"/>
<dbReference type="Gene3D" id="2.40.50.740">
    <property type="match status" value="1"/>
</dbReference>
<comment type="similarity">
    <text evidence="1 7">Belongs to the eukaryotic ribosomal protein eS4 family.</text>
</comment>
<dbReference type="InterPro" id="IPR013843">
    <property type="entry name" value="Ribosomal_eS4_N"/>
</dbReference>
<evidence type="ECO:0000256" key="6">
    <source>
        <dbReference type="ARBA" id="ARBA00035272"/>
    </source>
</evidence>
<dbReference type="Gene3D" id="3.10.290.10">
    <property type="entry name" value="RNA-binding S4 domain"/>
    <property type="match status" value="1"/>
</dbReference>
<dbReference type="SUPFAM" id="SSF55174">
    <property type="entry name" value="Alpha-L RNA-binding motif"/>
    <property type="match status" value="1"/>
</dbReference>
<dbReference type="Proteomes" id="UP000183403">
    <property type="component" value="Unassembled WGS sequence"/>
</dbReference>
<dbReference type="GO" id="GO:0019843">
    <property type="term" value="F:rRNA binding"/>
    <property type="evidence" value="ECO:0007669"/>
    <property type="project" value="UniProtKB-KW"/>
</dbReference>
<keyword evidence="5 7" id="KW-0687">Ribonucleoprotein</keyword>
<gene>
    <name evidence="7" type="primary">rps4e</name>
    <name evidence="10" type="ORF">BEU03_02555</name>
</gene>
<evidence type="ECO:0000313" key="10">
    <source>
        <dbReference type="EMBL" id="OIR11955.1"/>
    </source>
</evidence>
<organism evidence="10 11">
    <name type="scientific">Marine Group III euryarchaeote CG-Epi6</name>
    <dbReference type="NCBI Taxonomy" id="1889000"/>
    <lineage>
        <taxon>Archaea</taxon>
        <taxon>Methanobacteriati</taxon>
        <taxon>Thermoplasmatota</taxon>
        <taxon>Thermoplasmata</taxon>
        <taxon>Candidatus Thermoprofundales</taxon>
    </lineage>
</organism>
<feature type="domain" description="Small ribosomal subunit protein eS4 central region" evidence="8">
    <location>
        <begin position="95"/>
        <end position="165"/>
    </location>
</feature>
<reference evidence="10 11" key="1">
    <citation type="submission" date="2016-08" db="EMBL/GenBank/DDBJ databases">
        <title>New Insights into Marine Group III Euryarchaeota, from dark to light.</title>
        <authorList>
            <person name="Haro-Moreno J.M."/>
            <person name="Rodriguez-Valera F."/>
            <person name="Lopez-Garcia P."/>
            <person name="Moreira D."/>
            <person name="Martin-Cuadrado A.B."/>
        </authorList>
    </citation>
    <scope>NUCLEOTIDE SEQUENCE [LARGE SCALE GENOMIC DNA]</scope>
    <source>
        <strain evidence="10">CG-Epi6</strain>
    </source>
</reference>
<evidence type="ECO:0000259" key="9">
    <source>
        <dbReference type="Pfam" id="PF08071"/>
    </source>
</evidence>
<feature type="domain" description="Small ribosomal subunit protein eS4 N-terminal" evidence="9">
    <location>
        <begin position="4"/>
        <end position="36"/>
    </location>
</feature>
<evidence type="ECO:0000256" key="3">
    <source>
        <dbReference type="ARBA" id="ARBA00022884"/>
    </source>
</evidence>
<dbReference type="InterPro" id="IPR014722">
    <property type="entry name" value="Rib_uL2_dom2"/>
</dbReference>
<dbReference type="EMBL" id="MIYV01000017">
    <property type="protein sequence ID" value="OIR11955.1"/>
    <property type="molecule type" value="Genomic_DNA"/>
</dbReference>
<proteinExistence type="inferred from homology"/>
<dbReference type="InterPro" id="IPR013845">
    <property type="entry name" value="Ribosomal_eS4_central_region"/>
</dbReference>
<dbReference type="Pfam" id="PF08071">
    <property type="entry name" value="RS4NT"/>
    <property type="match status" value="1"/>
</dbReference>
<accession>A0A1J5SVF0</accession>
<evidence type="ECO:0000256" key="7">
    <source>
        <dbReference type="HAMAP-Rule" id="MF_00485"/>
    </source>
</evidence>